<gene>
    <name evidence="1" type="ORF">Tco_0877820</name>
</gene>
<dbReference type="Proteomes" id="UP001151760">
    <property type="component" value="Unassembled WGS sequence"/>
</dbReference>
<name>A0ABQ5BXZ4_9ASTR</name>
<evidence type="ECO:0000313" key="2">
    <source>
        <dbReference type="Proteomes" id="UP001151760"/>
    </source>
</evidence>
<accession>A0ABQ5BXZ4</accession>
<protein>
    <submittedName>
        <fullName evidence="1">Uncharacterized protein</fullName>
    </submittedName>
</protein>
<reference evidence="1" key="2">
    <citation type="submission" date="2022-01" db="EMBL/GenBank/DDBJ databases">
        <authorList>
            <person name="Yamashiro T."/>
            <person name="Shiraishi A."/>
            <person name="Satake H."/>
            <person name="Nakayama K."/>
        </authorList>
    </citation>
    <scope>NUCLEOTIDE SEQUENCE</scope>
</reference>
<comment type="caution">
    <text evidence="1">The sequence shown here is derived from an EMBL/GenBank/DDBJ whole genome shotgun (WGS) entry which is preliminary data.</text>
</comment>
<organism evidence="1 2">
    <name type="scientific">Tanacetum coccineum</name>
    <dbReference type="NCBI Taxonomy" id="301880"/>
    <lineage>
        <taxon>Eukaryota</taxon>
        <taxon>Viridiplantae</taxon>
        <taxon>Streptophyta</taxon>
        <taxon>Embryophyta</taxon>
        <taxon>Tracheophyta</taxon>
        <taxon>Spermatophyta</taxon>
        <taxon>Magnoliopsida</taxon>
        <taxon>eudicotyledons</taxon>
        <taxon>Gunneridae</taxon>
        <taxon>Pentapetalae</taxon>
        <taxon>asterids</taxon>
        <taxon>campanulids</taxon>
        <taxon>Asterales</taxon>
        <taxon>Asteraceae</taxon>
        <taxon>Asteroideae</taxon>
        <taxon>Anthemideae</taxon>
        <taxon>Anthemidinae</taxon>
        <taxon>Tanacetum</taxon>
    </lineage>
</organism>
<proteinExistence type="predicted"/>
<keyword evidence="2" id="KW-1185">Reference proteome</keyword>
<sequence length="247" mass="28917">MSLQEMEDLKQHYLDEMLSLSNDLGIKDYWNEKIDICFRRECEDTIDELKGKFNGMSIEINKKRASVFRTGGLILDFSSQRFFIFFLLNDEMIMITDKSIFLKRNRTIHYLVLENLVPIPCELSMWIHPRVISDCNFHLSRLMVFSSINLPEEKSVTFSNPLFDSNDDFTSSDDESLFDEDRFRRKIQKLFEPSFLNSIRSTPLFDVNEDECFDPGGDIDEIDAFLDIDVPTNIKDSFHDSKGDIII</sequence>
<reference evidence="1" key="1">
    <citation type="journal article" date="2022" name="Int. J. Mol. Sci.">
        <title>Draft Genome of Tanacetum Coccineum: Genomic Comparison of Closely Related Tanacetum-Family Plants.</title>
        <authorList>
            <person name="Yamashiro T."/>
            <person name="Shiraishi A."/>
            <person name="Nakayama K."/>
            <person name="Satake H."/>
        </authorList>
    </citation>
    <scope>NUCLEOTIDE SEQUENCE</scope>
</reference>
<evidence type="ECO:0000313" key="1">
    <source>
        <dbReference type="EMBL" id="GJT19114.1"/>
    </source>
</evidence>
<dbReference type="EMBL" id="BQNB010013691">
    <property type="protein sequence ID" value="GJT19114.1"/>
    <property type="molecule type" value="Genomic_DNA"/>
</dbReference>